<protein>
    <submittedName>
        <fullName evidence="1">Uncharacterized protein</fullName>
    </submittedName>
</protein>
<accession>X1JX45</accession>
<gene>
    <name evidence="1" type="ORF">S03H2_71006</name>
</gene>
<evidence type="ECO:0000313" key="1">
    <source>
        <dbReference type="EMBL" id="GAH98702.1"/>
    </source>
</evidence>
<proteinExistence type="predicted"/>
<organism evidence="1">
    <name type="scientific">marine sediment metagenome</name>
    <dbReference type="NCBI Taxonomy" id="412755"/>
    <lineage>
        <taxon>unclassified sequences</taxon>
        <taxon>metagenomes</taxon>
        <taxon>ecological metagenomes</taxon>
    </lineage>
</organism>
<sequence length="76" mass="8930">THDIQSYTKVHIDDYKDYHTAQSIGCLCTMNPEFMKGTMNRWVSAFGVLLVREDNMYNLYVPVIASHIRFLAPLWY</sequence>
<comment type="caution">
    <text evidence="1">The sequence shown here is derived from an EMBL/GenBank/DDBJ whole genome shotgun (WGS) entry which is preliminary data.</text>
</comment>
<name>X1JX45_9ZZZZ</name>
<dbReference type="EMBL" id="BARU01047364">
    <property type="protein sequence ID" value="GAH98702.1"/>
    <property type="molecule type" value="Genomic_DNA"/>
</dbReference>
<dbReference type="AlphaFoldDB" id="X1JX45"/>
<reference evidence="1" key="1">
    <citation type="journal article" date="2014" name="Front. Microbiol.">
        <title>High frequency of phylogenetically diverse reductive dehalogenase-homologous genes in deep subseafloor sedimentary metagenomes.</title>
        <authorList>
            <person name="Kawai M."/>
            <person name="Futagami T."/>
            <person name="Toyoda A."/>
            <person name="Takaki Y."/>
            <person name="Nishi S."/>
            <person name="Hori S."/>
            <person name="Arai W."/>
            <person name="Tsubouchi T."/>
            <person name="Morono Y."/>
            <person name="Uchiyama I."/>
            <person name="Ito T."/>
            <person name="Fujiyama A."/>
            <person name="Inagaki F."/>
            <person name="Takami H."/>
        </authorList>
    </citation>
    <scope>NUCLEOTIDE SEQUENCE</scope>
    <source>
        <strain evidence="1">Expedition CK06-06</strain>
    </source>
</reference>
<feature type="non-terminal residue" evidence="1">
    <location>
        <position position="1"/>
    </location>
</feature>